<evidence type="ECO:0000259" key="10">
    <source>
        <dbReference type="Pfam" id="PF00561"/>
    </source>
</evidence>
<dbReference type="SUPFAM" id="SSF53474">
    <property type="entry name" value="alpha/beta-Hydrolases"/>
    <property type="match status" value="1"/>
</dbReference>
<dbReference type="RefSeq" id="WP_069032501.1">
    <property type="nucleotide sequence ID" value="NZ_MDKC01000002.1"/>
</dbReference>
<evidence type="ECO:0000256" key="6">
    <source>
        <dbReference type="ARBA" id="ARBA00022490"/>
    </source>
</evidence>
<sequence>MTKSNILPDIFFRKFNQRKNEKKLEINTEYMINEEKYVTIGGIDQWITIRGERRNPVLLLIHGGPASTYTIFSSLIRPWERHFTIVQWDQRGAGKTFKRNGKEGCGKITLNQLAEDGIELSSLICEELKKDKIILVGSSVGSLIATLMIKKRPNLFYAYVGTDQNCYDYENIAYQLAIDALSDTGNTSGLKKFKELGPDQTKWTQKDYDKRNQILVKSIKNVPNMIMDLILPSMLSSPQHNMNDLFDIFKGMKFSGEQLFNELMNFNYGRLGTVFSIPFFIFQGDNDIITPTKNAERFLQEIEAPLKEFIYINNAGHLACFARPEQFLNELINRVKPLAM</sequence>
<reference evidence="11 12" key="1">
    <citation type="submission" date="2016-07" db="EMBL/GenBank/DDBJ databases">
        <authorList>
            <person name="Townsley L."/>
            <person name="Shank E.A."/>
        </authorList>
    </citation>
    <scope>NUCLEOTIDE SEQUENCE [LARGE SCALE GENOMIC DNA]</scope>
    <source>
        <strain evidence="11 12">CH01</strain>
    </source>
</reference>
<dbReference type="PRINTS" id="PR00793">
    <property type="entry name" value="PROAMNOPTASE"/>
</dbReference>
<comment type="subcellular location">
    <subcellularLocation>
        <location evidence="2">Cytoplasm</location>
    </subcellularLocation>
</comment>
<evidence type="ECO:0000256" key="5">
    <source>
        <dbReference type="ARBA" id="ARBA00022438"/>
    </source>
</evidence>
<keyword evidence="6" id="KW-0963">Cytoplasm</keyword>
<dbReference type="Gene3D" id="3.40.50.1820">
    <property type="entry name" value="alpha/beta hydrolase"/>
    <property type="match status" value="1"/>
</dbReference>
<evidence type="ECO:0000256" key="7">
    <source>
        <dbReference type="ARBA" id="ARBA00022670"/>
    </source>
</evidence>
<protein>
    <recommendedName>
        <fullName evidence="4">prolyl aminopeptidase</fullName>
        <ecNumber evidence="4">3.4.11.5</ecNumber>
    </recommendedName>
    <alternativeName>
        <fullName evidence="9">Prolyl aminopeptidase</fullName>
    </alternativeName>
</protein>
<keyword evidence="5" id="KW-0031">Aminopeptidase</keyword>
<dbReference type="PANTHER" id="PTHR43722:SF1">
    <property type="entry name" value="PROLINE IMINOPEPTIDASE"/>
    <property type="match status" value="1"/>
</dbReference>
<keyword evidence="12" id="KW-1185">Reference proteome</keyword>
<evidence type="ECO:0000256" key="1">
    <source>
        <dbReference type="ARBA" id="ARBA00001585"/>
    </source>
</evidence>
<evidence type="ECO:0000256" key="2">
    <source>
        <dbReference type="ARBA" id="ARBA00004496"/>
    </source>
</evidence>
<comment type="catalytic activity">
    <reaction evidence="1">
        <text>Release of N-terminal proline from a peptide.</text>
        <dbReference type="EC" id="3.4.11.5"/>
    </reaction>
</comment>
<name>A0ABX2ZXZ4_9BACI</name>
<dbReference type="Proteomes" id="UP000094580">
    <property type="component" value="Unassembled WGS sequence"/>
</dbReference>
<keyword evidence="8" id="KW-0378">Hydrolase</keyword>
<evidence type="ECO:0000256" key="3">
    <source>
        <dbReference type="ARBA" id="ARBA00010088"/>
    </source>
</evidence>
<dbReference type="PANTHER" id="PTHR43722">
    <property type="entry name" value="PROLINE IMINOPEPTIDASE"/>
    <property type="match status" value="1"/>
</dbReference>
<dbReference type="InterPro" id="IPR000073">
    <property type="entry name" value="AB_hydrolase_1"/>
</dbReference>
<accession>A0ABX2ZXZ4</accession>
<evidence type="ECO:0000256" key="8">
    <source>
        <dbReference type="ARBA" id="ARBA00022801"/>
    </source>
</evidence>
<dbReference type="InterPro" id="IPR029058">
    <property type="entry name" value="AB_hydrolase_fold"/>
</dbReference>
<evidence type="ECO:0000256" key="9">
    <source>
        <dbReference type="ARBA" id="ARBA00029605"/>
    </source>
</evidence>
<proteinExistence type="inferred from homology"/>
<evidence type="ECO:0000313" key="11">
    <source>
        <dbReference type="EMBL" id="ODG93432.1"/>
    </source>
</evidence>
<keyword evidence="7" id="KW-0645">Protease</keyword>
<dbReference type="InterPro" id="IPR002410">
    <property type="entry name" value="Peptidase_S33"/>
</dbReference>
<dbReference type="Pfam" id="PF00561">
    <property type="entry name" value="Abhydrolase_1"/>
    <property type="match status" value="1"/>
</dbReference>
<comment type="caution">
    <text evidence="11">The sequence shown here is derived from an EMBL/GenBank/DDBJ whole genome shotgun (WGS) entry which is preliminary data.</text>
</comment>
<dbReference type="EMBL" id="MDKC01000002">
    <property type="protein sequence ID" value="ODG93432.1"/>
    <property type="molecule type" value="Genomic_DNA"/>
</dbReference>
<comment type="similarity">
    <text evidence="3">Belongs to the peptidase S33 family.</text>
</comment>
<evidence type="ECO:0000256" key="4">
    <source>
        <dbReference type="ARBA" id="ARBA00012568"/>
    </source>
</evidence>
<evidence type="ECO:0000313" key="12">
    <source>
        <dbReference type="Proteomes" id="UP000094580"/>
    </source>
</evidence>
<dbReference type="EC" id="3.4.11.5" evidence="4"/>
<dbReference type="InterPro" id="IPR005944">
    <property type="entry name" value="Pro_iminopeptidase"/>
</dbReference>
<organism evidence="11 12">
    <name type="scientific">Gottfriedia luciferensis</name>
    <dbReference type="NCBI Taxonomy" id="178774"/>
    <lineage>
        <taxon>Bacteria</taxon>
        <taxon>Bacillati</taxon>
        <taxon>Bacillota</taxon>
        <taxon>Bacilli</taxon>
        <taxon>Bacillales</taxon>
        <taxon>Bacillaceae</taxon>
        <taxon>Gottfriedia</taxon>
    </lineage>
</organism>
<gene>
    <name evidence="11" type="ORF">BED47_03865</name>
</gene>
<feature type="domain" description="AB hydrolase-1" evidence="10">
    <location>
        <begin position="56"/>
        <end position="322"/>
    </location>
</feature>